<accession>A0A1L9P1L8</accession>
<evidence type="ECO:0000313" key="2">
    <source>
        <dbReference type="EMBL" id="OJI95450.1"/>
    </source>
</evidence>
<reference evidence="2 3" key="1">
    <citation type="submission" date="2016-10" db="EMBL/GenBank/DDBJ databases">
        <title>Genome sequence of Planktotalea frisia SH6-1.</title>
        <authorList>
            <person name="Poehlein A."/>
            <person name="Bakenhus I."/>
            <person name="Voget S."/>
            <person name="Brinkhoff T."/>
            <person name="Simon M."/>
        </authorList>
    </citation>
    <scope>NUCLEOTIDE SEQUENCE [LARGE SCALE GENOMIC DNA]</scope>
    <source>
        <strain evidence="2 3">SH6-1</strain>
    </source>
</reference>
<evidence type="ECO:0000256" key="1">
    <source>
        <dbReference type="SAM" id="Phobius"/>
    </source>
</evidence>
<evidence type="ECO:0000313" key="3">
    <source>
        <dbReference type="Proteomes" id="UP000184514"/>
    </source>
</evidence>
<dbReference type="STRING" id="696762.PFRI_02440"/>
<dbReference type="AlphaFoldDB" id="A0A1L9P1L8"/>
<sequence length="169" mass="18585">MNNPLRLVRVLGFSALALFIILAGVLQLKIAPQVTFLPQAEQSAYPDSALASLAIELRQAGIDELYKTLFLIVDFLFILVFGLWVMLVHMMRSAVLWRFWGVAIAALFMALDFSENMMLAVRMGLASKGNLDPAILTAEVSAVHWVTLAKFSVAAICLISAFLASRKRG</sequence>
<keyword evidence="3" id="KW-1185">Reference proteome</keyword>
<feature type="transmembrane region" description="Helical" evidence="1">
    <location>
        <begin position="68"/>
        <end position="88"/>
    </location>
</feature>
<feature type="transmembrane region" description="Helical" evidence="1">
    <location>
        <begin position="142"/>
        <end position="164"/>
    </location>
</feature>
<organism evidence="2 3">
    <name type="scientific">Planktotalea frisia</name>
    <dbReference type="NCBI Taxonomy" id="696762"/>
    <lineage>
        <taxon>Bacteria</taxon>
        <taxon>Pseudomonadati</taxon>
        <taxon>Pseudomonadota</taxon>
        <taxon>Alphaproteobacteria</taxon>
        <taxon>Rhodobacterales</taxon>
        <taxon>Paracoccaceae</taxon>
        <taxon>Planktotalea</taxon>
    </lineage>
</organism>
<feature type="transmembrane region" description="Helical" evidence="1">
    <location>
        <begin position="7"/>
        <end position="28"/>
    </location>
</feature>
<keyword evidence="1" id="KW-1133">Transmembrane helix</keyword>
<dbReference type="RefSeq" id="WP_072628951.1">
    <property type="nucleotide sequence ID" value="NZ_MLCB01000021.1"/>
</dbReference>
<name>A0A1L9P1L8_9RHOB</name>
<feature type="transmembrane region" description="Helical" evidence="1">
    <location>
        <begin position="95"/>
        <end position="113"/>
    </location>
</feature>
<gene>
    <name evidence="2" type="ORF">PFRI_02440</name>
</gene>
<dbReference type="OrthoDB" id="9932336at2"/>
<keyword evidence="1" id="KW-0472">Membrane</keyword>
<evidence type="ECO:0008006" key="4">
    <source>
        <dbReference type="Google" id="ProtNLM"/>
    </source>
</evidence>
<keyword evidence="1" id="KW-0812">Transmembrane</keyword>
<proteinExistence type="predicted"/>
<comment type="caution">
    <text evidence="2">The sequence shown here is derived from an EMBL/GenBank/DDBJ whole genome shotgun (WGS) entry which is preliminary data.</text>
</comment>
<dbReference type="EMBL" id="MLCB01000021">
    <property type="protein sequence ID" value="OJI95450.1"/>
    <property type="molecule type" value="Genomic_DNA"/>
</dbReference>
<protein>
    <recommendedName>
        <fullName evidence="4">DUF4149 domain-containing protein</fullName>
    </recommendedName>
</protein>
<dbReference type="Proteomes" id="UP000184514">
    <property type="component" value="Unassembled WGS sequence"/>
</dbReference>